<evidence type="ECO:0000313" key="3">
    <source>
        <dbReference type="EMBL" id="WCT80230.1"/>
    </source>
</evidence>
<name>A0ABY7U6N3_9SPHN</name>
<dbReference type="Proteomes" id="UP001218231">
    <property type="component" value="Plasmid unnamed2"/>
</dbReference>
<protein>
    <recommendedName>
        <fullName evidence="2">DUF6644 domain-containing protein</fullName>
    </recommendedName>
</protein>
<gene>
    <name evidence="3" type="ORF">PQ457_21835</name>
</gene>
<evidence type="ECO:0000256" key="1">
    <source>
        <dbReference type="SAM" id="Phobius"/>
    </source>
</evidence>
<keyword evidence="1" id="KW-0812">Transmembrane</keyword>
<organism evidence="3 4">
    <name type="scientific">Novosphingobium humi</name>
    <dbReference type="NCBI Taxonomy" id="2282397"/>
    <lineage>
        <taxon>Bacteria</taxon>
        <taxon>Pseudomonadati</taxon>
        <taxon>Pseudomonadota</taxon>
        <taxon>Alphaproteobacteria</taxon>
        <taxon>Sphingomonadales</taxon>
        <taxon>Sphingomonadaceae</taxon>
        <taxon>Novosphingobium</taxon>
    </lineage>
</organism>
<feature type="transmembrane region" description="Helical" evidence="1">
    <location>
        <begin position="22"/>
        <end position="47"/>
    </location>
</feature>
<feature type="domain" description="DUF6644" evidence="2">
    <location>
        <begin position="28"/>
        <end position="152"/>
    </location>
</feature>
<feature type="transmembrane region" description="Helical" evidence="1">
    <location>
        <begin position="68"/>
        <end position="86"/>
    </location>
</feature>
<sequence length="154" mass="16699">MGVRADWLANSGVAVALRETPWAIPAIQCVHIAAIALLISSSVLAQMRIAGWMAVDQPLDQIASWVQPRLRLCIAVLLATGLLMILSEPNRTLGNPAFWAKMGAVIFAFGLTEIQVRFAHSGGAFPGWGRPAAFVVLMLWIVAIACGRWIAYLY</sequence>
<feature type="transmembrane region" description="Helical" evidence="1">
    <location>
        <begin position="98"/>
        <end position="119"/>
    </location>
</feature>
<proteinExistence type="predicted"/>
<keyword evidence="1" id="KW-0472">Membrane</keyword>
<keyword evidence="1" id="KW-1133">Transmembrane helix</keyword>
<dbReference type="InterPro" id="IPR046586">
    <property type="entry name" value="DUF6644"/>
</dbReference>
<keyword evidence="4" id="KW-1185">Reference proteome</keyword>
<geneLocation type="plasmid" evidence="3 4">
    <name>unnamed2</name>
</geneLocation>
<accession>A0ABY7U6N3</accession>
<dbReference type="RefSeq" id="WP_273620497.1">
    <property type="nucleotide sequence ID" value="NZ_CP117419.1"/>
</dbReference>
<reference evidence="3 4" key="1">
    <citation type="submission" date="2023-02" db="EMBL/GenBank/DDBJ databases">
        <title>Genome sequence of Novosphingobium humi KACC 19094.</title>
        <authorList>
            <person name="Kim S."/>
            <person name="Heo J."/>
            <person name="Kwon S.-W."/>
        </authorList>
    </citation>
    <scope>NUCLEOTIDE SEQUENCE [LARGE SCALE GENOMIC DNA]</scope>
    <source>
        <strain evidence="3 4">KACC 19094</strain>
        <plasmid evidence="3 4">unnamed2</plasmid>
    </source>
</reference>
<evidence type="ECO:0000259" key="2">
    <source>
        <dbReference type="Pfam" id="PF20349"/>
    </source>
</evidence>
<keyword evidence="3" id="KW-0614">Plasmid</keyword>
<feature type="transmembrane region" description="Helical" evidence="1">
    <location>
        <begin position="131"/>
        <end position="151"/>
    </location>
</feature>
<evidence type="ECO:0000313" key="4">
    <source>
        <dbReference type="Proteomes" id="UP001218231"/>
    </source>
</evidence>
<dbReference type="Pfam" id="PF20349">
    <property type="entry name" value="DUF6644"/>
    <property type="match status" value="1"/>
</dbReference>
<dbReference type="EMBL" id="CP117419">
    <property type="protein sequence ID" value="WCT80230.1"/>
    <property type="molecule type" value="Genomic_DNA"/>
</dbReference>